<feature type="non-terminal residue" evidence="1">
    <location>
        <position position="1"/>
    </location>
</feature>
<accession>A0A1B6CSV3</accession>
<protein>
    <submittedName>
        <fullName evidence="1">Uncharacterized protein</fullName>
    </submittedName>
</protein>
<sequence>LKPPELNTLTEIGIANVSNTKSNETRLNNTSLFKPTTQKYMTDKIIPLGLNKAVTNLHLKTFSTNIVTENYSSTINSINELQSNKHTQKIEQVLKIPIQNNHETLKTVSPSEFTALK</sequence>
<dbReference type="EMBL" id="GEDC01020748">
    <property type="protein sequence ID" value="JAS16550.1"/>
    <property type="molecule type" value="Transcribed_RNA"/>
</dbReference>
<dbReference type="AlphaFoldDB" id="A0A1B6CSV3"/>
<feature type="non-terminal residue" evidence="1">
    <location>
        <position position="117"/>
    </location>
</feature>
<organism evidence="1">
    <name type="scientific">Clastoptera arizonana</name>
    <name type="common">Arizona spittle bug</name>
    <dbReference type="NCBI Taxonomy" id="38151"/>
    <lineage>
        <taxon>Eukaryota</taxon>
        <taxon>Metazoa</taxon>
        <taxon>Ecdysozoa</taxon>
        <taxon>Arthropoda</taxon>
        <taxon>Hexapoda</taxon>
        <taxon>Insecta</taxon>
        <taxon>Pterygota</taxon>
        <taxon>Neoptera</taxon>
        <taxon>Paraneoptera</taxon>
        <taxon>Hemiptera</taxon>
        <taxon>Auchenorrhyncha</taxon>
        <taxon>Cercopoidea</taxon>
        <taxon>Clastopteridae</taxon>
        <taxon>Clastoptera</taxon>
    </lineage>
</organism>
<evidence type="ECO:0000313" key="1">
    <source>
        <dbReference type="EMBL" id="JAS16550.1"/>
    </source>
</evidence>
<reference evidence="1" key="1">
    <citation type="submission" date="2015-12" db="EMBL/GenBank/DDBJ databases">
        <title>De novo transcriptome assembly of four potential Pierce s Disease insect vectors from Arizona vineyards.</title>
        <authorList>
            <person name="Tassone E.E."/>
        </authorList>
    </citation>
    <scope>NUCLEOTIDE SEQUENCE</scope>
</reference>
<gene>
    <name evidence="1" type="ORF">g.2387</name>
</gene>
<proteinExistence type="predicted"/>
<name>A0A1B6CSV3_9HEMI</name>